<gene>
    <name evidence="2" type="ORF">PMACD_LOCUS10377</name>
</gene>
<accession>A0A821UIA4</accession>
<dbReference type="AlphaFoldDB" id="A0A821UIA4"/>
<evidence type="ECO:0000256" key="1">
    <source>
        <dbReference type="SAM" id="MobiDB-lite"/>
    </source>
</evidence>
<protein>
    <submittedName>
        <fullName evidence="2">Uncharacterized protein</fullName>
    </submittedName>
</protein>
<organism evidence="2 3">
    <name type="scientific">Pieris macdunnoughi</name>
    <dbReference type="NCBI Taxonomy" id="345717"/>
    <lineage>
        <taxon>Eukaryota</taxon>
        <taxon>Metazoa</taxon>
        <taxon>Ecdysozoa</taxon>
        <taxon>Arthropoda</taxon>
        <taxon>Hexapoda</taxon>
        <taxon>Insecta</taxon>
        <taxon>Pterygota</taxon>
        <taxon>Neoptera</taxon>
        <taxon>Endopterygota</taxon>
        <taxon>Lepidoptera</taxon>
        <taxon>Glossata</taxon>
        <taxon>Ditrysia</taxon>
        <taxon>Papilionoidea</taxon>
        <taxon>Pieridae</taxon>
        <taxon>Pierinae</taxon>
        <taxon>Pieris</taxon>
    </lineage>
</organism>
<keyword evidence="3" id="KW-1185">Reference proteome</keyword>
<dbReference type="EMBL" id="CAJOBZ010000031">
    <property type="protein sequence ID" value="CAF4890096.1"/>
    <property type="molecule type" value="Genomic_DNA"/>
</dbReference>
<sequence>MFAPMIMAIEHSSIAINSDVIKTKLLDMSSEVGDHDSEVALLSLHKSNFGQNLNRKGAKQTSNHTSNVKKKLSHIFREVLSPIDGISDLIEVNSESDGFISPAPLIAASVLPRDNNTSPPNGSTSDILDMSHNVIEPLLPEMECSAQLQTTNDNDDLQTTDSLMIMTPSILQKIDFIAKPTFLYINKDYDLRSISDSDGVLHSIETQNISQDVVTTESEERPDTPIEQLTKKRKIDPKFYS</sequence>
<feature type="region of interest" description="Disordered" evidence="1">
    <location>
        <begin position="211"/>
        <end position="241"/>
    </location>
</feature>
<reference evidence="2" key="1">
    <citation type="submission" date="2021-02" db="EMBL/GenBank/DDBJ databases">
        <authorList>
            <person name="Steward A R."/>
        </authorList>
    </citation>
    <scope>NUCLEOTIDE SEQUENCE</scope>
</reference>
<dbReference type="OrthoDB" id="6936719at2759"/>
<name>A0A821UIA4_9NEOP</name>
<proteinExistence type="predicted"/>
<dbReference type="Proteomes" id="UP000663880">
    <property type="component" value="Unassembled WGS sequence"/>
</dbReference>
<evidence type="ECO:0000313" key="3">
    <source>
        <dbReference type="Proteomes" id="UP000663880"/>
    </source>
</evidence>
<evidence type="ECO:0000313" key="2">
    <source>
        <dbReference type="EMBL" id="CAF4890096.1"/>
    </source>
</evidence>
<comment type="caution">
    <text evidence="2">The sequence shown here is derived from an EMBL/GenBank/DDBJ whole genome shotgun (WGS) entry which is preliminary data.</text>
</comment>